<dbReference type="AlphaFoldDB" id="A0A9W9ZES8"/>
<accession>A0A9W9ZES8</accession>
<feature type="compositionally biased region" description="Basic and acidic residues" evidence="9">
    <location>
        <begin position="821"/>
        <end position="834"/>
    </location>
</feature>
<evidence type="ECO:0000256" key="9">
    <source>
        <dbReference type="SAM" id="MobiDB-lite"/>
    </source>
</evidence>
<organism evidence="12 13">
    <name type="scientific">Desmophyllum pertusum</name>
    <dbReference type="NCBI Taxonomy" id="174260"/>
    <lineage>
        <taxon>Eukaryota</taxon>
        <taxon>Metazoa</taxon>
        <taxon>Cnidaria</taxon>
        <taxon>Anthozoa</taxon>
        <taxon>Hexacorallia</taxon>
        <taxon>Scleractinia</taxon>
        <taxon>Caryophylliina</taxon>
        <taxon>Caryophylliidae</taxon>
        <taxon>Desmophyllum</taxon>
    </lineage>
</organism>
<dbReference type="PROSITE" id="PS50893">
    <property type="entry name" value="ABC_TRANSPORTER_2"/>
    <property type="match status" value="1"/>
</dbReference>
<evidence type="ECO:0000256" key="3">
    <source>
        <dbReference type="ARBA" id="ARBA00022448"/>
    </source>
</evidence>
<keyword evidence="6" id="KW-0067">ATP-binding</keyword>
<reference evidence="12" key="1">
    <citation type="submission" date="2023-01" db="EMBL/GenBank/DDBJ databases">
        <title>Genome assembly of the deep-sea coral Lophelia pertusa.</title>
        <authorList>
            <person name="Herrera S."/>
            <person name="Cordes E."/>
        </authorList>
    </citation>
    <scope>NUCLEOTIDE SEQUENCE</scope>
    <source>
        <strain evidence="12">USNM1676648</strain>
        <tissue evidence="12">Polyp</tissue>
    </source>
</reference>
<keyword evidence="5" id="KW-0547">Nucleotide-binding</keyword>
<dbReference type="Pfam" id="PF00005">
    <property type="entry name" value="ABC_tran"/>
    <property type="match status" value="1"/>
</dbReference>
<dbReference type="OrthoDB" id="5968139at2759"/>
<dbReference type="SMART" id="SM00382">
    <property type="entry name" value="AAA"/>
    <property type="match status" value="1"/>
</dbReference>
<comment type="caution">
    <text evidence="12">The sequence shown here is derived from an EMBL/GenBank/DDBJ whole genome shotgun (WGS) entry which is preliminary data.</text>
</comment>
<feature type="transmembrane region" description="Helical" evidence="10">
    <location>
        <begin position="463"/>
        <end position="487"/>
    </location>
</feature>
<dbReference type="InterPro" id="IPR003593">
    <property type="entry name" value="AAA+_ATPase"/>
</dbReference>
<feature type="transmembrane region" description="Helical" evidence="10">
    <location>
        <begin position="384"/>
        <end position="407"/>
    </location>
</feature>
<evidence type="ECO:0000256" key="8">
    <source>
        <dbReference type="ARBA" id="ARBA00023136"/>
    </source>
</evidence>
<name>A0A9W9ZES8_9CNID</name>
<dbReference type="InterPro" id="IPR027417">
    <property type="entry name" value="P-loop_NTPase"/>
</dbReference>
<gene>
    <name evidence="12" type="ORF">OS493_008823</name>
</gene>
<dbReference type="PROSITE" id="PS00211">
    <property type="entry name" value="ABC_TRANSPORTER_1"/>
    <property type="match status" value="1"/>
</dbReference>
<keyword evidence="7 10" id="KW-1133">Transmembrane helix</keyword>
<dbReference type="InterPro" id="IPR013525">
    <property type="entry name" value="ABC2_TM"/>
</dbReference>
<evidence type="ECO:0000256" key="5">
    <source>
        <dbReference type="ARBA" id="ARBA00022741"/>
    </source>
</evidence>
<feature type="transmembrane region" description="Helical" evidence="10">
    <location>
        <begin position="435"/>
        <end position="457"/>
    </location>
</feature>
<dbReference type="PANTHER" id="PTHR48041:SF139">
    <property type="entry name" value="PROTEIN SCARLET"/>
    <property type="match status" value="1"/>
</dbReference>
<evidence type="ECO:0000256" key="7">
    <source>
        <dbReference type="ARBA" id="ARBA00022989"/>
    </source>
</evidence>
<dbReference type="Proteomes" id="UP001163046">
    <property type="component" value="Unassembled WGS sequence"/>
</dbReference>
<dbReference type="InterPro" id="IPR050352">
    <property type="entry name" value="ABCG_transporters"/>
</dbReference>
<evidence type="ECO:0000256" key="1">
    <source>
        <dbReference type="ARBA" id="ARBA00004141"/>
    </source>
</evidence>
<protein>
    <recommendedName>
        <fullName evidence="11">ABC transporter domain-containing protein</fullName>
    </recommendedName>
</protein>
<keyword evidence="8 10" id="KW-0472">Membrane</keyword>
<dbReference type="GO" id="GO:0016020">
    <property type="term" value="C:membrane"/>
    <property type="evidence" value="ECO:0007669"/>
    <property type="project" value="UniProtKB-SubCell"/>
</dbReference>
<dbReference type="InterPro" id="IPR003439">
    <property type="entry name" value="ABC_transporter-like_ATP-bd"/>
</dbReference>
<comment type="similarity">
    <text evidence="2">Belongs to the ABC transporter superfamily. ABCG family. Eye pigment precursor importer (TC 3.A.1.204) subfamily.</text>
</comment>
<keyword evidence="3" id="KW-0813">Transport</keyword>
<dbReference type="InterPro" id="IPR017871">
    <property type="entry name" value="ABC_transporter-like_CS"/>
</dbReference>
<evidence type="ECO:0000313" key="13">
    <source>
        <dbReference type="Proteomes" id="UP001163046"/>
    </source>
</evidence>
<feature type="region of interest" description="Disordered" evidence="9">
    <location>
        <begin position="817"/>
        <end position="845"/>
    </location>
</feature>
<dbReference type="GO" id="GO:0140359">
    <property type="term" value="F:ABC-type transporter activity"/>
    <property type="evidence" value="ECO:0007669"/>
    <property type="project" value="InterPro"/>
</dbReference>
<evidence type="ECO:0000256" key="6">
    <source>
        <dbReference type="ARBA" id="ARBA00022840"/>
    </source>
</evidence>
<feature type="transmembrane region" description="Helical" evidence="10">
    <location>
        <begin position="494"/>
        <end position="514"/>
    </location>
</feature>
<evidence type="ECO:0000256" key="4">
    <source>
        <dbReference type="ARBA" id="ARBA00022692"/>
    </source>
</evidence>
<dbReference type="GO" id="GO:0016887">
    <property type="term" value="F:ATP hydrolysis activity"/>
    <property type="evidence" value="ECO:0007669"/>
    <property type="project" value="InterPro"/>
</dbReference>
<evidence type="ECO:0000256" key="2">
    <source>
        <dbReference type="ARBA" id="ARBA00005814"/>
    </source>
</evidence>
<dbReference type="PANTHER" id="PTHR48041">
    <property type="entry name" value="ABC TRANSPORTER G FAMILY MEMBER 28"/>
    <property type="match status" value="1"/>
</dbReference>
<keyword evidence="13" id="KW-1185">Reference proteome</keyword>
<dbReference type="GO" id="GO:0005524">
    <property type="term" value="F:ATP binding"/>
    <property type="evidence" value="ECO:0007669"/>
    <property type="project" value="UniProtKB-KW"/>
</dbReference>
<evidence type="ECO:0000256" key="10">
    <source>
        <dbReference type="SAM" id="Phobius"/>
    </source>
</evidence>
<keyword evidence="4 10" id="KW-0812">Transmembrane</keyword>
<feature type="region of interest" description="Disordered" evidence="9">
    <location>
        <begin position="763"/>
        <end position="798"/>
    </location>
</feature>
<evidence type="ECO:0000259" key="11">
    <source>
        <dbReference type="PROSITE" id="PS50893"/>
    </source>
</evidence>
<feature type="transmembrane region" description="Helical" evidence="10">
    <location>
        <begin position="579"/>
        <end position="600"/>
    </location>
</feature>
<proteinExistence type="inferred from homology"/>
<dbReference type="Pfam" id="PF01061">
    <property type="entry name" value="ABC2_membrane"/>
    <property type="match status" value="1"/>
</dbReference>
<feature type="compositionally biased region" description="Polar residues" evidence="9">
    <location>
        <begin position="1"/>
        <end position="15"/>
    </location>
</feature>
<feature type="region of interest" description="Disordered" evidence="9">
    <location>
        <begin position="1"/>
        <end position="30"/>
    </location>
</feature>
<dbReference type="EMBL" id="MU826353">
    <property type="protein sequence ID" value="KAJ7380371.1"/>
    <property type="molecule type" value="Genomic_DNA"/>
</dbReference>
<dbReference type="SUPFAM" id="SSF52540">
    <property type="entry name" value="P-loop containing nucleoside triphosphate hydrolases"/>
    <property type="match status" value="1"/>
</dbReference>
<feature type="region of interest" description="Disordered" evidence="9">
    <location>
        <begin position="700"/>
        <end position="725"/>
    </location>
</feature>
<evidence type="ECO:0000313" key="12">
    <source>
        <dbReference type="EMBL" id="KAJ7380371.1"/>
    </source>
</evidence>
<sequence>MVTETVGQSLASPQSLRMRRISNENSGSSSKKQILKGVSAYFNTGELVAIMGPSGCGKTTLLDLLTGRRRHGHSKGHVYINGVGLDRVQDWYARKIGYVLQLAVPYYEELTVRQNLFFAAHMRLPKETSTAKKYERVEQIIAETGLTQLADTVIGGSVGLGLSGGQKRRLCVALQLINMPSVLFLDEPTSGLDASSSLELLNHLNLVAESGRLVILTIHQPRLEIFHLFHKILFLCDGQVAYYGEPSMAPEIFIKAYARATSEEYQLSEEAPKIDAKNPADTIMDLLNCSQARRAILDYYQASGEPQAVQEAIKTSQDNASKTVTMETMSKIVDGAGSFNRIFVLESRASEKQTLGQILYFSADIFYLWTYRTVYWQAEERDGILLMSAYCVYCCASPLFLSSVLMAHLNKALNIFHLERQDGCGRSYENVIQTFVRTSAVCVLPVILCSAMSYFMVMTSYDLWKFLLVTIISLVLNQTWIAVYMMVICAHPGIAHRICPMVSAIGGFAGGFLVPRPQMPVGYNLLFYINPQFYGYSAITKVLLLNVRLKCEYESTLNCISTDGNAVLARFGLDTVNPYGHLVIMLGMTVLSLLLSWLFLEAKYFTLRCFAKTPPAISAESEEKVEVLVKPIDETPSKEDKDEIQLETPENFPIKPFSRNRRSAKSRLGLISGNQGFHSVMLPAQRRRASIETESLFNTEQATDGQNRRNVQQRRKRMASVSGKELWKSTRQHVEERKIDFEKRMSQVQNIARRYTIKHSQSVRKRAKEKAPIPRRSTMAASASNEAKKQATLKRNGCPQEDCRQELVREESEVDGGCRMFNKDGANDFPDGRKRLSGVETKWRN</sequence>
<dbReference type="Gene3D" id="3.40.50.300">
    <property type="entry name" value="P-loop containing nucleotide triphosphate hydrolases"/>
    <property type="match status" value="1"/>
</dbReference>
<comment type="subcellular location">
    <subcellularLocation>
        <location evidence="1">Membrane</location>
        <topology evidence="1">Multi-pass membrane protein</topology>
    </subcellularLocation>
</comment>
<feature type="domain" description="ABC transporter" evidence="11">
    <location>
        <begin position="16"/>
        <end position="262"/>
    </location>
</feature>